<dbReference type="InterPro" id="IPR002104">
    <property type="entry name" value="Integrase_catalytic"/>
</dbReference>
<evidence type="ECO:0000259" key="2">
    <source>
        <dbReference type="PROSITE" id="PS51898"/>
    </source>
</evidence>
<evidence type="ECO:0000313" key="4">
    <source>
        <dbReference type="Proteomes" id="UP000678228"/>
    </source>
</evidence>
<keyword evidence="1" id="KW-0233">DNA recombination</keyword>
<protein>
    <submittedName>
        <fullName evidence="3">Site-specific integrase</fullName>
    </submittedName>
</protein>
<dbReference type="RefSeq" id="WP_210596840.1">
    <property type="nucleotide sequence ID" value="NZ_JAGKSQ010000003.1"/>
</dbReference>
<dbReference type="PANTHER" id="PTHR30349">
    <property type="entry name" value="PHAGE INTEGRASE-RELATED"/>
    <property type="match status" value="1"/>
</dbReference>
<sequence>MNFVQPIRDTKKIQEIAEFLRKENERNYMIFFLGINTGLRIKDILNLKVRDVSGHYLSLREFKTKKQKRQRVTPGLHRELEKYCAGMKSDDYLFQSRKGRNKPIVRETAYRILREAAEVHGLDAIGCHTLRKTFGYHFYTQTKNIALLQKLLNHTDQAETLRYIGIDQDAMDNAMRKFKIV</sequence>
<name>A0A940WZ01_9BACI</name>
<dbReference type="AlphaFoldDB" id="A0A940WZ01"/>
<dbReference type="Proteomes" id="UP000678228">
    <property type="component" value="Unassembled WGS sequence"/>
</dbReference>
<comment type="caution">
    <text evidence="3">The sequence shown here is derived from an EMBL/GenBank/DDBJ whole genome shotgun (WGS) entry which is preliminary data.</text>
</comment>
<keyword evidence="4" id="KW-1185">Reference proteome</keyword>
<dbReference type="PROSITE" id="PS51898">
    <property type="entry name" value="TYR_RECOMBINASE"/>
    <property type="match status" value="1"/>
</dbReference>
<dbReference type="Gene3D" id="1.10.443.10">
    <property type="entry name" value="Intergrase catalytic core"/>
    <property type="match status" value="1"/>
</dbReference>
<dbReference type="EMBL" id="JAGKSQ010000003">
    <property type="protein sequence ID" value="MBP3951141.1"/>
    <property type="molecule type" value="Genomic_DNA"/>
</dbReference>
<dbReference type="PANTHER" id="PTHR30349:SF82">
    <property type="entry name" value="INTEGRASE_RECOMBINASE YOEC-RELATED"/>
    <property type="match status" value="1"/>
</dbReference>
<reference evidence="3" key="1">
    <citation type="submission" date="2021-03" db="EMBL/GenBank/DDBJ databases">
        <title>Bacillus suaedae sp. nov., isolated from Suaeda aralocaspica.</title>
        <authorList>
            <person name="Lei R.F.R."/>
        </authorList>
    </citation>
    <scope>NUCLEOTIDE SEQUENCE</scope>
    <source>
        <strain evidence="3">YZJH907-2</strain>
    </source>
</reference>
<dbReference type="InterPro" id="IPR050090">
    <property type="entry name" value="Tyrosine_recombinase_XerCD"/>
</dbReference>
<evidence type="ECO:0000313" key="3">
    <source>
        <dbReference type="EMBL" id="MBP3951141.1"/>
    </source>
</evidence>
<feature type="domain" description="Tyr recombinase" evidence="2">
    <location>
        <begin position="4"/>
        <end position="176"/>
    </location>
</feature>
<proteinExistence type="predicted"/>
<dbReference type="SUPFAM" id="SSF56349">
    <property type="entry name" value="DNA breaking-rejoining enzymes"/>
    <property type="match status" value="1"/>
</dbReference>
<dbReference type="InterPro" id="IPR011010">
    <property type="entry name" value="DNA_brk_join_enz"/>
</dbReference>
<dbReference type="GO" id="GO:0006310">
    <property type="term" value="P:DNA recombination"/>
    <property type="evidence" value="ECO:0007669"/>
    <property type="project" value="UniProtKB-KW"/>
</dbReference>
<accession>A0A940WZ01</accession>
<dbReference type="Pfam" id="PF00589">
    <property type="entry name" value="Phage_integrase"/>
    <property type="match status" value="1"/>
</dbReference>
<dbReference type="GO" id="GO:0015074">
    <property type="term" value="P:DNA integration"/>
    <property type="evidence" value="ECO:0007669"/>
    <property type="project" value="InterPro"/>
</dbReference>
<evidence type="ECO:0000256" key="1">
    <source>
        <dbReference type="ARBA" id="ARBA00023172"/>
    </source>
</evidence>
<gene>
    <name evidence="3" type="ORF">J7W16_08330</name>
</gene>
<dbReference type="CDD" id="cd01192">
    <property type="entry name" value="INT_C_like_3"/>
    <property type="match status" value="1"/>
</dbReference>
<dbReference type="InterPro" id="IPR013762">
    <property type="entry name" value="Integrase-like_cat_sf"/>
</dbReference>
<organism evidence="3 4">
    <name type="scientific">Halalkalibacter suaedae</name>
    <dbReference type="NCBI Taxonomy" id="2822140"/>
    <lineage>
        <taxon>Bacteria</taxon>
        <taxon>Bacillati</taxon>
        <taxon>Bacillota</taxon>
        <taxon>Bacilli</taxon>
        <taxon>Bacillales</taxon>
        <taxon>Bacillaceae</taxon>
        <taxon>Halalkalibacter</taxon>
    </lineage>
</organism>
<dbReference type="GO" id="GO:0003677">
    <property type="term" value="F:DNA binding"/>
    <property type="evidence" value="ECO:0007669"/>
    <property type="project" value="InterPro"/>
</dbReference>